<comment type="similarity">
    <text evidence="2">Belongs to the glutamate-gated ion channel (TC 1.A.10.1) family.</text>
</comment>
<keyword evidence="10" id="KW-1071">Ligand-gated ion channel</keyword>
<keyword evidence="4" id="KW-0812">Transmembrane</keyword>
<dbReference type="OrthoDB" id="5984008at2759"/>
<dbReference type="Gene3D" id="3.40.190.10">
    <property type="entry name" value="Periplasmic binding protein-like II"/>
    <property type="match status" value="1"/>
</dbReference>
<keyword evidence="5" id="KW-1133">Transmembrane helix</keyword>
<dbReference type="AlphaFoldDB" id="A0A8K0D1D0"/>
<accession>A0A8K0D1D0</accession>
<dbReference type="FunFam" id="3.40.190.10:FF:000160">
    <property type="entry name" value="GLutamate Receptor family (AMPA)"/>
    <property type="match status" value="1"/>
</dbReference>
<keyword evidence="6" id="KW-0406">Ion transport</keyword>
<keyword evidence="3" id="KW-0813">Transport</keyword>
<dbReference type="PANTHER" id="PTHR18966">
    <property type="entry name" value="IONOTROPIC GLUTAMATE RECEPTOR"/>
    <property type="match status" value="1"/>
</dbReference>
<feature type="domain" description="Ionotropic glutamate receptor C-terminal" evidence="12">
    <location>
        <begin position="1"/>
        <end position="167"/>
    </location>
</feature>
<evidence type="ECO:0000256" key="4">
    <source>
        <dbReference type="ARBA" id="ARBA00022692"/>
    </source>
</evidence>
<feature type="non-terminal residue" evidence="13">
    <location>
        <position position="1"/>
    </location>
</feature>
<evidence type="ECO:0000256" key="11">
    <source>
        <dbReference type="ARBA" id="ARBA00023303"/>
    </source>
</evidence>
<evidence type="ECO:0000256" key="1">
    <source>
        <dbReference type="ARBA" id="ARBA00004141"/>
    </source>
</evidence>
<protein>
    <recommendedName>
        <fullName evidence="12">Ionotropic glutamate receptor C-terminal domain-containing protein</fullName>
    </recommendedName>
</protein>
<evidence type="ECO:0000256" key="3">
    <source>
        <dbReference type="ARBA" id="ARBA00022448"/>
    </source>
</evidence>
<dbReference type="GO" id="GO:0015276">
    <property type="term" value="F:ligand-gated monoatomic ion channel activity"/>
    <property type="evidence" value="ECO:0007669"/>
    <property type="project" value="InterPro"/>
</dbReference>
<evidence type="ECO:0000313" key="13">
    <source>
        <dbReference type="EMBL" id="KAF2897578.1"/>
    </source>
</evidence>
<dbReference type="SUPFAM" id="SSF53850">
    <property type="entry name" value="Periplasmic binding protein-like II"/>
    <property type="match status" value="1"/>
</dbReference>
<organism evidence="13 14">
    <name type="scientific">Ignelater luminosus</name>
    <name type="common">Cucubano</name>
    <name type="synonym">Pyrophorus luminosus</name>
    <dbReference type="NCBI Taxonomy" id="2038154"/>
    <lineage>
        <taxon>Eukaryota</taxon>
        <taxon>Metazoa</taxon>
        <taxon>Ecdysozoa</taxon>
        <taxon>Arthropoda</taxon>
        <taxon>Hexapoda</taxon>
        <taxon>Insecta</taxon>
        <taxon>Pterygota</taxon>
        <taxon>Neoptera</taxon>
        <taxon>Endopterygota</taxon>
        <taxon>Coleoptera</taxon>
        <taxon>Polyphaga</taxon>
        <taxon>Elateriformia</taxon>
        <taxon>Elateroidea</taxon>
        <taxon>Elateridae</taxon>
        <taxon>Agrypninae</taxon>
        <taxon>Pyrophorini</taxon>
        <taxon>Ignelater</taxon>
    </lineage>
</organism>
<evidence type="ECO:0000256" key="10">
    <source>
        <dbReference type="ARBA" id="ARBA00023286"/>
    </source>
</evidence>
<evidence type="ECO:0000313" key="14">
    <source>
        <dbReference type="Proteomes" id="UP000801492"/>
    </source>
</evidence>
<reference evidence="13" key="1">
    <citation type="submission" date="2019-08" db="EMBL/GenBank/DDBJ databases">
        <title>The genome of the North American firefly Photinus pyralis.</title>
        <authorList>
            <consortium name="Photinus pyralis genome working group"/>
            <person name="Fallon T.R."/>
            <person name="Sander Lower S.E."/>
            <person name="Weng J.-K."/>
        </authorList>
    </citation>
    <scope>NUCLEOTIDE SEQUENCE</scope>
    <source>
        <strain evidence="13">TRF0915ILg1</strain>
        <tissue evidence="13">Whole body</tissue>
    </source>
</reference>
<dbReference type="InterPro" id="IPR015683">
    <property type="entry name" value="Ionotropic_Glu_rcpt"/>
</dbReference>
<keyword evidence="14" id="KW-1185">Reference proteome</keyword>
<dbReference type="EMBL" id="VTPC01004044">
    <property type="protein sequence ID" value="KAF2897578.1"/>
    <property type="molecule type" value="Genomic_DNA"/>
</dbReference>
<name>A0A8K0D1D0_IGNLU</name>
<dbReference type="Proteomes" id="UP000801492">
    <property type="component" value="Unassembled WGS sequence"/>
</dbReference>
<evidence type="ECO:0000256" key="2">
    <source>
        <dbReference type="ARBA" id="ARBA00008685"/>
    </source>
</evidence>
<keyword evidence="7" id="KW-0472">Membrane</keyword>
<keyword evidence="11" id="KW-0407">Ion channel</keyword>
<dbReference type="SMART" id="SM00079">
    <property type="entry name" value="PBPe"/>
    <property type="match status" value="1"/>
</dbReference>
<dbReference type="InterPro" id="IPR001320">
    <property type="entry name" value="Iontro_rcpt_C"/>
</dbReference>
<evidence type="ECO:0000259" key="12">
    <source>
        <dbReference type="SMART" id="SM00079"/>
    </source>
</evidence>
<comment type="subcellular location">
    <subcellularLocation>
        <location evidence="1">Membrane</location>
        <topology evidence="1">Multi-pass membrane protein</topology>
    </subcellularLocation>
</comment>
<evidence type="ECO:0000256" key="8">
    <source>
        <dbReference type="ARBA" id="ARBA00023170"/>
    </source>
</evidence>
<evidence type="ECO:0000256" key="7">
    <source>
        <dbReference type="ARBA" id="ARBA00023136"/>
    </source>
</evidence>
<keyword evidence="8" id="KW-0675">Receptor</keyword>
<proteinExistence type="inferred from homology"/>
<sequence length="187" mass="21862">TPVQSLEQLARQSRINYTVVEGSQTHKYFINMKYAEDTLYRMWKELTLNASTDETQYRVWDYPIREQYGHILLSINESKPLPNASEGFRIVNERLDGDFAFIHDSSEIKYEISRNCNFTEIGEVFAEKPYAVAVQQGSRLQDQISIQILELQKERFFEQLQAKYWNNSVRGECTNDIDSEGITLESL</sequence>
<dbReference type="GO" id="GO:0016020">
    <property type="term" value="C:membrane"/>
    <property type="evidence" value="ECO:0007669"/>
    <property type="project" value="UniProtKB-SubCell"/>
</dbReference>
<keyword evidence="9" id="KW-0325">Glycoprotein</keyword>
<feature type="non-terminal residue" evidence="13">
    <location>
        <position position="187"/>
    </location>
</feature>
<gene>
    <name evidence="13" type="ORF">ILUMI_08599</name>
</gene>
<evidence type="ECO:0000256" key="5">
    <source>
        <dbReference type="ARBA" id="ARBA00022989"/>
    </source>
</evidence>
<comment type="caution">
    <text evidence="13">The sequence shown here is derived from an EMBL/GenBank/DDBJ whole genome shotgun (WGS) entry which is preliminary data.</text>
</comment>
<evidence type="ECO:0000256" key="6">
    <source>
        <dbReference type="ARBA" id="ARBA00023065"/>
    </source>
</evidence>
<evidence type="ECO:0000256" key="9">
    <source>
        <dbReference type="ARBA" id="ARBA00023180"/>
    </source>
</evidence>